<keyword evidence="2" id="KW-1185">Reference proteome</keyword>
<dbReference type="RefSeq" id="WP_053770047.1">
    <property type="nucleotide sequence ID" value="NZ_LIST01000001.1"/>
</dbReference>
<comment type="caution">
    <text evidence="1">The sequence shown here is derived from an EMBL/GenBank/DDBJ whole genome shotgun (WGS) entry which is preliminary data.</text>
</comment>
<protein>
    <submittedName>
        <fullName evidence="1">Uncharacterized protein</fullName>
    </submittedName>
</protein>
<sequence length="140" mass="15123">MSETLRGSTPQSEFDLTTTLDDEIECACEGCHDDVDDQLKLLLGCDARGMVADYGTVGFCSLECARQFVSAGPYQSLEEDLIVYTQQPVVATVVHNGEVIEATLGFDVKEAIEAAAEIVADLVDDVELSPDDLSIETEEL</sequence>
<dbReference type="Proteomes" id="UP000037747">
    <property type="component" value="Unassembled WGS sequence"/>
</dbReference>
<organism evidence="1 2">
    <name type="scientific">Halorubrum tropicale</name>
    <dbReference type="NCBI Taxonomy" id="1765655"/>
    <lineage>
        <taxon>Archaea</taxon>
        <taxon>Methanobacteriati</taxon>
        <taxon>Methanobacteriota</taxon>
        <taxon>Stenosarchaea group</taxon>
        <taxon>Halobacteria</taxon>
        <taxon>Halobacteriales</taxon>
        <taxon>Haloferacaceae</taxon>
        <taxon>Halorubrum</taxon>
    </lineage>
</organism>
<dbReference type="EMBL" id="LIST01000001">
    <property type="protein sequence ID" value="KOX97345.1"/>
    <property type="molecule type" value="Genomic_DNA"/>
</dbReference>
<dbReference type="OrthoDB" id="319940at2157"/>
<dbReference type="AlphaFoldDB" id="A0A0M9AT85"/>
<evidence type="ECO:0000313" key="1">
    <source>
        <dbReference type="EMBL" id="KOX97345.1"/>
    </source>
</evidence>
<proteinExistence type="predicted"/>
<evidence type="ECO:0000313" key="2">
    <source>
        <dbReference type="Proteomes" id="UP000037747"/>
    </source>
</evidence>
<accession>A0A0M9AT85</accession>
<name>A0A0M9AT85_9EURY</name>
<dbReference type="PATRIC" id="fig|1705389.3.peg.220"/>
<gene>
    <name evidence="1" type="ORF">AMR74_00040</name>
</gene>
<reference evidence="1 2" key="1">
    <citation type="submission" date="2015-08" db="EMBL/GenBank/DDBJ databases">
        <title>Genomes of Isolates from Cabo Rojo, PR.</title>
        <authorList>
            <person name="Sanchez-Nieves R.L."/>
            <person name="Montalvo-Rodriguez R."/>
        </authorList>
    </citation>
    <scope>NUCLEOTIDE SEQUENCE [LARGE SCALE GENOMIC DNA]</scope>
    <source>
        <strain evidence="1 2">5</strain>
    </source>
</reference>